<dbReference type="AlphaFoldDB" id="A0A1H2CVV0"/>
<organism evidence="2 3">
    <name type="scientific">Actinoplanes derwentensis</name>
    <dbReference type="NCBI Taxonomy" id="113562"/>
    <lineage>
        <taxon>Bacteria</taxon>
        <taxon>Bacillati</taxon>
        <taxon>Actinomycetota</taxon>
        <taxon>Actinomycetes</taxon>
        <taxon>Micromonosporales</taxon>
        <taxon>Micromonosporaceae</taxon>
        <taxon>Actinoplanes</taxon>
    </lineage>
</organism>
<dbReference type="STRING" id="113562.SAMN04489716_7002"/>
<protein>
    <submittedName>
        <fullName evidence="2">Uncharacterized protein</fullName>
    </submittedName>
</protein>
<accession>A0A1H2CVV0</accession>
<evidence type="ECO:0000313" key="3">
    <source>
        <dbReference type="Proteomes" id="UP000198688"/>
    </source>
</evidence>
<proteinExistence type="predicted"/>
<reference evidence="2 3" key="1">
    <citation type="submission" date="2016-10" db="EMBL/GenBank/DDBJ databases">
        <authorList>
            <person name="de Groot N.N."/>
        </authorList>
    </citation>
    <scope>NUCLEOTIDE SEQUENCE [LARGE SCALE GENOMIC DNA]</scope>
    <source>
        <strain evidence="2 3">DSM 43941</strain>
    </source>
</reference>
<feature type="region of interest" description="Disordered" evidence="1">
    <location>
        <begin position="1"/>
        <end position="21"/>
    </location>
</feature>
<gene>
    <name evidence="2" type="ORF">SAMN04489716_7002</name>
</gene>
<dbReference type="RefSeq" id="WP_092550937.1">
    <property type="nucleotide sequence ID" value="NZ_BOMJ01000003.1"/>
</dbReference>
<evidence type="ECO:0000256" key="1">
    <source>
        <dbReference type="SAM" id="MobiDB-lite"/>
    </source>
</evidence>
<feature type="region of interest" description="Disordered" evidence="1">
    <location>
        <begin position="41"/>
        <end position="64"/>
    </location>
</feature>
<evidence type="ECO:0000313" key="2">
    <source>
        <dbReference type="EMBL" id="SDT74504.1"/>
    </source>
</evidence>
<keyword evidence="3" id="KW-1185">Reference proteome</keyword>
<dbReference type="EMBL" id="LT629758">
    <property type="protein sequence ID" value="SDT74504.1"/>
    <property type="molecule type" value="Genomic_DNA"/>
</dbReference>
<feature type="compositionally biased region" description="Basic residues" evidence="1">
    <location>
        <begin position="11"/>
        <end position="20"/>
    </location>
</feature>
<dbReference type="Proteomes" id="UP000198688">
    <property type="component" value="Chromosome I"/>
</dbReference>
<sequence>MLLSDTILQPRSRHTGKPRRLATPVTGNALLAGLTTPSYLGTGIDRAGRPGCSDQPATPTKGIP</sequence>
<name>A0A1H2CVV0_9ACTN</name>